<keyword evidence="3" id="KW-1185">Reference proteome</keyword>
<evidence type="ECO:0000313" key="3">
    <source>
        <dbReference type="Proteomes" id="UP001172159"/>
    </source>
</evidence>
<reference evidence="2" key="1">
    <citation type="submission" date="2023-06" db="EMBL/GenBank/DDBJ databases">
        <title>Genome-scale phylogeny and comparative genomics of the fungal order Sordariales.</title>
        <authorList>
            <consortium name="Lawrence Berkeley National Laboratory"/>
            <person name="Hensen N."/>
            <person name="Bonometti L."/>
            <person name="Westerberg I."/>
            <person name="Brannstrom I.O."/>
            <person name="Guillou S."/>
            <person name="Cros-Aarteil S."/>
            <person name="Calhoun S."/>
            <person name="Haridas S."/>
            <person name="Kuo A."/>
            <person name="Mondo S."/>
            <person name="Pangilinan J."/>
            <person name="Riley R."/>
            <person name="Labutti K."/>
            <person name="Andreopoulos B."/>
            <person name="Lipzen A."/>
            <person name="Chen C."/>
            <person name="Yanf M."/>
            <person name="Daum C."/>
            <person name="Ng V."/>
            <person name="Clum A."/>
            <person name="Steindorff A."/>
            <person name="Ohm R."/>
            <person name="Martin F."/>
            <person name="Silar P."/>
            <person name="Natvig D."/>
            <person name="Lalanne C."/>
            <person name="Gautier V."/>
            <person name="Ament-Velasquez S.L."/>
            <person name="Kruys A."/>
            <person name="Hutchinson M.I."/>
            <person name="Powell A.J."/>
            <person name="Barry K."/>
            <person name="Miller A.N."/>
            <person name="Grigoriev I.V."/>
            <person name="Debuchy R."/>
            <person name="Gladieux P."/>
            <person name="Thoren M.H."/>
            <person name="Johannesson H."/>
        </authorList>
    </citation>
    <scope>NUCLEOTIDE SEQUENCE</scope>
    <source>
        <strain evidence="2">CBS 540.89</strain>
    </source>
</reference>
<evidence type="ECO:0000313" key="2">
    <source>
        <dbReference type="EMBL" id="KAK0716662.1"/>
    </source>
</evidence>
<dbReference type="PANTHER" id="PTHR33112">
    <property type="entry name" value="DOMAIN PROTEIN, PUTATIVE-RELATED"/>
    <property type="match status" value="1"/>
</dbReference>
<dbReference type="Pfam" id="PF06985">
    <property type="entry name" value="HET"/>
    <property type="match status" value="1"/>
</dbReference>
<comment type="caution">
    <text evidence="2">The sequence shown here is derived from an EMBL/GenBank/DDBJ whole genome shotgun (WGS) entry which is preliminary data.</text>
</comment>
<dbReference type="Proteomes" id="UP001172159">
    <property type="component" value="Unassembled WGS sequence"/>
</dbReference>
<dbReference type="InterPro" id="IPR010730">
    <property type="entry name" value="HET"/>
</dbReference>
<protein>
    <submittedName>
        <fullName evidence="2">Heterokaryon incompatibility protein-domain-containing protein</fullName>
    </submittedName>
</protein>
<organism evidence="2 3">
    <name type="scientific">Apiosordaria backusii</name>
    <dbReference type="NCBI Taxonomy" id="314023"/>
    <lineage>
        <taxon>Eukaryota</taxon>
        <taxon>Fungi</taxon>
        <taxon>Dikarya</taxon>
        <taxon>Ascomycota</taxon>
        <taxon>Pezizomycotina</taxon>
        <taxon>Sordariomycetes</taxon>
        <taxon>Sordariomycetidae</taxon>
        <taxon>Sordariales</taxon>
        <taxon>Lasiosphaeriaceae</taxon>
        <taxon>Apiosordaria</taxon>
    </lineage>
</organism>
<accession>A0AA40DWY9</accession>
<dbReference type="PANTHER" id="PTHR33112:SF8">
    <property type="entry name" value="HETEROKARYON INCOMPATIBILITY DOMAIN-CONTAINING PROTEIN"/>
    <property type="match status" value="1"/>
</dbReference>
<sequence length="352" mass="39047">MSAEALELASKWLRKCMDEHPECPSANPKYFPKRVVDVGQDIPRLIEEPHVAVGPYVALSYCWGPDPHTQLKTKSDNLEAHKQRIPLSTMPLTLKHAIHVTRQLGFQYLWIDALCIIQDSTLDWEEQAARMQDIYEGAAITIAADAGSNSAAAEDHATLRNGNSILQARAWAFQEQMLSKRVLHFGEFEMGWECAICTRCECGADNWTNSGSNKKYGTYQKRSTYKSSDTLSWNWIRAIQNYSKRALTVPSDRLPALSGLASRAAHAHSATYLAGLWTEDLALGLLWRRSDGGVGTRPAEYIAPSWSWASIQGAGVDWGLGLSARSWVTFDLQDVSCTPRTAENPFGAVTDG</sequence>
<gene>
    <name evidence="2" type="ORF">B0T21DRAFT_296533</name>
</gene>
<dbReference type="EMBL" id="JAUKTV010000014">
    <property type="protein sequence ID" value="KAK0716662.1"/>
    <property type="molecule type" value="Genomic_DNA"/>
</dbReference>
<dbReference type="AlphaFoldDB" id="A0AA40DWY9"/>
<proteinExistence type="predicted"/>
<evidence type="ECO:0000259" key="1">
    <source>
        <dbReference type="Pfam" id="PF06985"/>
    </source>
</evidence>
<feature type="domain" description="Heterokaryon incompatibility" evidence="1">
    <location>
        <begin position="56"/>
        <end position="155"/>
    </location>
</feature>
<name>A0AA40DWY9_9PEZI</name>